<evidence type="ECO:0000313" key="2">
    <source>
        <dbReference type="Proteomes" id="UP001186974"/>
    </source>
</evidence>
<keyword evidence="2" id="KW-1185">Reference proteome</keyword>
<evidence type="ECO:0000313" key="1">
    <source>
        <dbReference type="EMBL" id="KAK3077584.1"/>
    </source>
</evidence>
<reference evidence="1" key="1">
    <citation type="submission" date="2024-09" db="EMBL/GenBank/DDBJ databases">
        <title>Black Yeasts Isolated from many extreme environments.</title>
        <authorList>
            <person name="Coleine C."/>
            <person name="Stajich J.E."/>
            <person name="Selbmann L."/>
        </authorList>
    </citation>
    <scope>NUCLEOTIDE SEQUENCE</scope>
    <source>
        <strain evidence="1">CCFEE 5737</strain>
    </source>
</reference>
<protein>
    <submittedName>
        <fullName evidence="1">Uncharacterized protein</fullName>
    </submittedName>
</protein>
<sequence length="211" mass="23885">MAMHVDIVDCQIFAGANRLLGRSITTADSTNAQRRMREAWAPTARARDATFYALRFLSQTLVPLSPPSDGDVDAYHPLQANGGGQKQKQQQQQQQQLAFTYSAREDFLLNRAWVLYFATLVVWSYGFALDGAIRPLYALESQEERVRDMFGYLERVGSVKSPDELAGMRNRNACLGLLLLMKDMFRRTRWELAHEASRLLGKCVDMLCSQG</sequence>
<name>A0ACC3DM48_9PEZI</name>
<proteinExistence type="predicted"/>
<gene>
    <name evidence="1" type="ORF">LTS18_009854</name>
</gene>
<organism evidence="1 2">
    <name type="scientific">Coniosporium uncinatum</name>
    <dbReference type="NCBI Taxonomy" id="93489"/>
    <lineage>
        <taxon>Eukaryota</taxon>
        <taxon>Fungi</taxon>
        <taxon>Dikarya</taxon>
        <taxon>Ascomycota</taxon>
        <taxon>Pezizomycotina</taxon>
        <taxon>Dothideomycetes</taxon>
        <taxon>Dothideomycetes incertae sedis</taxon>
        <taxon>Coniosporium</taxon>
    </lineage>
</organism>
<dbReference type="EMBL" id="JAWDJW010002704">
    <property type="protein sequence ID" value="KAK3077584.1"/>
    <property type="molecule type" value="Genomic_DNA"/>
</dbReference>
<comment type="caution">
    <text evidence="1">The sequence shown here is derived from an EMBL/GenBank/DDBJ whole genome shotgun (WGS) entry which is preliminary data.</text>
</comment>
<dbReference type="Proteomes" id="UP001186974">
    <property type="component" value="Unassembled WGS sequence"/>
</dbReference>
<accession>A0ACC3DM48</accession>